<gene>
    <name evidence="7" type="primary">mshA</name>
    <name evidence="10" type="ORF">SAMN05660350_03248</name>
</gene>
<feature type="binding site" evidence="7">
    <location>
        <position position="241"/>
    </location>
    <ligand>
        <name>UDP-N-acetyl-alpha-D-glucosamine</name>
        <dbReference type="ChEBI" id="CHEBI:57705"/>
    </ligand>
</feature>
<feature type="binding site" evidence="7">
    <location>
        <position position="329"/>
    </location>
    <ligand>
        <name>UDP-N-acetyl-alpha-D-glucosamine</name>
        <dbReference type="ChEBI" id="CHEBI:57705"/>
    </ligand>
</feature>
<feature type="binding site" evidence="7">
    <location>
        <position position="147"/>
    </location>
    <ligand>
        <name>1D-myo-inositol 3-phosphate</name>
        <dbReference type="ChEBI" id="CHEBI:58401"/>
    </ligand>
</feature>
<comment type="catalytic activity">
    <reaction evidence="6 7">
        <text>1D-myo-inositol 3-phosphate + UDP-N-acetyl-alpha-D-glucosamine = 1D-myo-inositol 2-acetamido-2-deoxy-alpha-D-glucopyranoside 3-phosphate + UDP + H(+)</text>
        <dbReference type="Rhea" id="RHEA:26188"/>
        <dbReference type="ChEBI" id="CHEBI:15378"/>
        <dbReference type="ChEBI" id="CHEBI:57705"/>
        <dbReference type="ChEBI" id="CHEBI:58223"/>
        <dbReference type="ChEBI" id="CHEBI:58401"/>
        <dbReference type="ChEBI" id="CHEBI:58892"/>
        <dbReference type="EC" id="2.4.1.250"/>
    </reaction>
</comment>
<feature type="binding site" evidence="7">
    <location>
        <begin position="27"/>
        <end position="28"/>
    </location>
    <ligand>
        <name>UDP-N-acetyl-alpha-D-glucosamine</name>
        <dbReference type="ChEBI" id="CHEBI:57705"/>
    </ligand>
</feature>
<feature type="binding site" evidence="7">
    <location>
        <begin position="32"/>
        <end position="37"/>
    </location>
    <ligand>
        <name>1D-myo-inositol 3-phosphate</name>
        <dbReference type="ChEBI" id="CHEBI:58401"/>
    </ligand>
</feature>
<feature type="binding site" evidence="7">
    <location>
        <position position="317"/>
    </location>
    <ligand>
        <name>Mg(2+)</name>
        <dbReference type="ChEBI" id="CHEBI:18420"/>
    </ligand>
</feature>
<dbReference type="GO" id="GO:0102710">
    <property type="term" value="F:D-inositol-3-phosphate glycosyltransferase activity"/>
    <property type="evidence" value="ECO:0007669"/>
    <property type="project" value="UniProtKB-EC"/>
</dbReference>
<feature type="binding site" evidence="7">
    <location>
        <position position="123"/>
    </location>
    <ligand>
        <name>1D-myo-inositol 3-phosphate</name>
        <dbReference type="ChEBI" id="CHEBI:58401"/>
    </ligand>
</feature>
<evidence type="ECO:0000256" key="2">
    <source>
        <dbReference type="ARBA" id="ARBA00022676"/>
    </source>
</evidence>
<evidence type="ECO:0000256" key="1">
    <source>
        <dbReference type="ARBA" id="ARBA00008449"/>
    </source>
</evidence>
<name>A0A1M7UHJ9_9ACTN</name>
<feature type="binding site" evidence="7">
    <location>
        <position position="90"/>
    </location>
    <ligand>
        <name>1D-myo-inositol 3-phosphate</name>
        <dbReference type="ChEBI" id="CHEBI:58401"/>
    </ligand>
</feature>
<dbReference type="InterPro" id="IPR028098">
    <property type="entry name" value="Glyco_trans_4-like_N"/>
</dbReference>
<evidence type="ECO:0000259" key="8">
    <source>
        <dbReference type="Pfam" id="PF00534"/>
    </source>
</evidence>
<sequence length="455" mass="48419">MAARRRPRSAVPRRVATLSVHTSPLDQPGAGDAGGMNVYVLEVSRRLAERGIAVDVFTRAVSSDLPPVVEMSPGVTVRHVSAGPFEGLGKEELPAQLCAFTAAVLREEAQHEPGHYDVVHSHYWLSGQVGWLARDRWSVPLIHTAHTLAKVKNAALAIGDRPEPRARVIGEEQVVAEADRLVANTDDEARQLVDHYGADPRRTLVVPPGVDLDRFTPGDRTAARRRLGVAEDAVVLLFVGRIQPLKAPDLLLEAAARMLADDPALRDRLQVHVVGAPSGTGLEAPRRLEQLAAGLGIADLVRFLPPVHAELLAEHYRAADVAVVPSHNESFGLVALEAQACGTPVVAAAVGGLRTAVRNGVSGVLVEGRDPTDYAAAIRAVLARRELLSAGARRHAGAFSWERTVDSLVAAYTAAAEEMAMTSQEVASQRAAPGTLLRPAWARGGVRALGAQVAQ</sequence>
<keyword evidence="5 7" id="KW-0460">Magnesium</keyword>
<feature type="binding site" evidence="7">
    <location>
        <position position="21"/>
    </location>
    <ligand>
        <name>1D-myo-inositol 3-phosphate</name>
        <dbReference type="ChEBI" id="CHEBI:58401"/>
    </ligand>
</feature>
<dbReference type="InterPro" id="IPR017814">
    <property type="entry name" value="Mycothiol_biosynthesis_MshA"/>
</dbReference>
<evidence type="ECO:0000259" key="9">
    <source>
        <dbReference type="Pfam" id="PF13579"/>
    </source>
</evidence>
<evidence type="ECO:0000313" key="11">
    <source>
        <dbReference type="Proteomes" id="UP000184428"/>
    </source>
</evidence>
<dbReference type="InterPro" id="IPR001296">
    <property type="entry name" value="Glyco_trans_1"/>
</dbReference>
<feature type="domain" description="Glycosyltransferase subfamily 4-like N-terminal" evidence="9">
    <location>
        <begin position="34"/>
        <end position="209"/>
    </location>
</feature>
<feature type="binding site" evidence="7">
    <location>
        <position position="167"/>
    </location>
    <ligand>
        <name>1D-myo-inositol 3-phosphate</name>
        <dbReference type="ChEBI" id="CHEBI:58401"/>
    </ligand>
</feature>
<comment type="function">
    <text evidence="7">Catalyzes the transfer of a N-acetyl-glucosamine moiety to 1D-myo-inositol 3-phosphate to produce 1D-myo-inositol 2-acetamido-2-deoxy-glucopyranoside 3-phosphate in the mycothiol biosynthesis pathway.</text>
</comment>
<dbReference type="GO" id="GO:0010125">
    <property type="term" value="P:mycothiol biosynthetic process"/>
    <property type="evidence" value="ECO:0007669"/>
    <property type="project" value="UniProtKB-UniRule"/>
</dbReference>
<feature type="binding site" evidence="7">
    <location>
        <position position="307"/>
    </location>
    <ligand>
        <name>UDP-N-acetyl-alpha-D-glucosamine</name>
        <dbReference type="ChEBI" id="CHEBI:57705"/>
    </ligand>
</feature>
<feature type="binding site" evidence="7">
    <location>
        <position position="337"/>
    </location>
    <ligand>
        <name>UDP-N-acetyl-alpha-D-glucosamine</name>
        <dbReference type="ChEBI" id="CHEBI:57705"/>
    </ligand>
</feature>
<evidence type="ECO:0000256" key="3">
    <source>
        <dbReference type="ARBA" id="ARBA00022679"/>
    </source>
</evidence>
<dbReference type="OrthoDB" id="9810929at2"/>
<dbReference type="Gene3D" id="3.40.50.2000">
    <property type="entry name" value="Glycogen Phosphorylase B"/>
    <property type="match status" value="2"/>
</dbReference>
<comment type="similarity">
    <text evidence="1 7">Belongs to the glycosyltransferase group 1 family. MshA subfamily.</text>
</comment>
<dbReference type="Pfam" id="PF13579">
    <property type="entry name" value="Glyco_trans_4_4"/>
    <property type="match status" value="1"/>
</dbReference>
<dbReference type="GO" id="GO:0000287">
    <property type="term" value="F:magnesium ion binding"/>
    <property type="evidence" value="ECO:0007669"/>
    <property type="project" value="UniProtKB-UniRule"/>
</dbReference>
<dbReference type="NCBIfam" id="TIGR03449">
    <property type="entry name" value="mycothiol_MshA"/>
    <property type="match status" value="1"/>
</dbReference>
<dbReference type="EMBL" id="FRDM01000018">
    <property type="protein sequence ID" value="SHN82385.1"/>
    <property type="molecule type" value="Genomic_DNA"/>
</dbReference>
<dbReference type="EC" id="2.4.1.250" evidence="7"/>
<dbReference type="AlphaFoldDB" id="A0A1M7UHJ9"/>
<comment type="subunit">
    <text evidence="7">Homodimer.</text>
</comment>
<keyword evidence="4 7" id="KW-0479">Metal-binding</keyword>
<evidence type="ECO:0000313" key="10">
    <source>
        <dbReference type="EMBL" id="SHN82385.1"/>
    </source>
</evidence>
<dbReference type="PANTHER" id="PTHR12526:SF510">
    <property type="entry name" value="D-INOSITOL 3-PHOSPHATE GLYCOSYLTRANSFERASE"/>
    <property type="match status" value="1"/>
</dbReference>
<evidence type="ECO:0000256" key="7">
    <source>
        <dbReference type="HAMAP-Rule" id="MF_01695"/>
    </source>
</evidence>
<dbReference type="PANTHER" id="PTHR12526">
    <property type="entry name" value="GLYCOSYLTRANSFERASE"/>
    <property type="match status" value="1"/>
</dbReference>
<dbReference type="CDD" id="cd03800">
    <property type="entry name" value="GT4_sucrose_synthase"/>
    <property type="match status" value="1"/>
</dbReference>
<feature type="binding site" evidence="7">
    <location>
        <position position="343"/>
    </location>
    <ligand>
        <name>Mg(2+)</name>
        <dbReference type="ChEBI" id="CHEBI:18420"/>
    </ligand>
</feature>
<dbReference type="HAMAP" id="MF_01695">
    <property type="entry name" value="MshA"/>
    <property type="match status" value="1"/>
</dbReference>
<dbReference type="GO" id="GO:0008375">
    <property type="term" value="F:acetylglucosaminyltransferase activity"/>
    <property type="evidence" value="ECO:0007669"/>
    <property type="project" value="UniProtKB-UniRule"/>
</dbReference>
<protein>
    <recommendedName>
        <fullName evidence="7">D-inositol-3-phosphate glycosyltransferase</fullName>
        <ecNumber evidence="7">2.4.1.250</ecNumber>
    </recommendedName>
    <alternativeName>
        <fullName evidence="7">N-acetylglucosamine-inositol-phosphate N-acetylglucosaminyltransferase</fullName>
        <shortName evidence="7">GlcNAc-Ins-P N-acetylglucosaminyltransferase</shortName>
    </alternativeName>
</protein>
<keyword evidence="2 7" id="KW-0328">Glycosyltransferase</keyword>
<organism evidence="10 11">
    <name type="scientific">Geodermatophilus obscurus</name>
    <dbReference type="NCBI Taxonomy" id="1861"/>
    <lineage>
        <taxon>Bacteria</taxon>
        <taxon>Bacillati</taxon>
        <taxon>Actinomycetota</taxon>
        <taxon>Actinomycetes</taxon>
        <taxon>Geodermatophilales</taxon>
        <taxon>Geodermatophilaceae</taxon>
        <taxon>Geodermatophilus</taxon>
    </lineage>
</organism>
<accession>A0A1M7UHJ9</accession>
<evidence type="ECO:0000256" key="5">
    <source>
        <dbReference type="ARBA" id="ARBA00022842"/>
    </source>
</evidence>
<feature type="binding site" evidence="7">
    <location>
        <position position="35"/>
    </location>
    <ligand>
        <name>UDP-N-acetyl-alpha-D-glucosamine</name>
        <dbReference type="ChEBI" id="CHEBI:57705"/>
    </ligand>
</feature>
<dbReference type="Pfam" id="PF00534">
    <property type="entry name" value="Glycos_transf_1"/>
    <property type="match status" value="1"/>
</dbReference>
<evidence type="ECO:0000256" key="4">
    <source>
        <dbReference type="ARBA" id="ARBA00022723"/>
    </source>
</evidence>
<reference evidence="10 11" key="1">
    <citation type="submission" date="2016-12" db="EMBL/GenBank/DDBJ databases">
        <authorList>
            <person name="Song W.-J."/>
            <person name="Kurnit D.M."/>
        </authorList>
    </citation>
    <scope>NUCLEOTIDE SEQUENCE [LARGE SCALE GENOMIC DNA]</scope>
    <source>
        <strain evidence="10 11">DSM 43162</strain>
    </source>
</reference>
<feature type="binding site" evidence="7">
    <location>
        <position position="246"/>
    </location>
    <ligand>
        <name>UDP-N-acetyl-alpha-D-glucosamine</name>
        <dbReference type="ChEBI" id="CHEBI:57705"/>
    </ligand>
</feature>
<feature type="binding site" evidence="7">
    <location>
        <position position="316"/>
    </location>
    <ligand>
        <name>Mg(2+)</name>
        <dbReference type="ChEBI" id="CHEBI:18420"/>
    </ligand>
</feature>
<dbReference type="RefSeq" id="WP_072919707.1">
    <property type="nucleotide sequence ID" value="NZ_FRDM01000018.1"/>
</dbReference>
<feature type="domain" description="Glycosyl transferase family 1" evidence="8">
    <location>
        <begin position="219"/>
        <end position="387"/>
    </location>
</feature>
<feature type="binding site" evidence="7">
    <location>
        <position position="319"/>
    </location>
    <ligand>
        <name>Mg(2+)</name>
        <dbReference type="ChEBI" id="CHEBI:18420"/>
    </ligand>
</feature>
<dbReference type="Proteomes" id="UP000184428">
    <property type="component" value="Unassembled WGS sequence"/>
</dbReference>
<proteinExistence type="inferred from homology"/>
<dbReference type="SUPFAM" id="SSF53756">
    <property type="entry name" value="UDP-Glycosyltransferase/glycogen phosphorylase"/>
    <property type="match status" value="1"/>
</dbReference>
<keyword evidence="3 7" id="KW-0808">Transferase</keyword>
<evidence type="ECO:0000256" key="6">
    <source>
        <dbReference type="ARBA" id="ARBA00048131"/>
    </source>
</evidence>